<dbReference type="InterPro" id="IPR036390">
    <property type="entry name" value="WH_DNA-bd_sf"/>
</dbReference>
<dbReference type="SUPFAM" id="SSF53850">
    <property type="entry name" value="Periplasmic binding protein-like II"/>
    <property type="match status" value="1"/>
</dbReference>
<dbReference type="Gene3D" id="3.40.190.290">
    <property type="match status" value="1"/>
</dbReference>
<dbReference type="InterPro" id="IPR036388">
    <property type="entry name" value="WH-like_DNA-bd_sf"/>
</dbReference>
<comment type="caution">
    <text evidence="7">The sequence shown here is derived from an EMBL/GenBank/DDBJ whole genome shotgun (WGS) entry which is preliminary data.</text>
</comment>
<keyword evidence="2" id="KW-0805">Transcription regulation</keyword>
<gene>
    <name evidence="7" type="ORF">DB31_3336</name>
</gene>
<dbReference type="InterPro" id="IPR058163">
    <property type="entry name" value="LysR-type_TF_proteobact-type"/>
</dbReference>
<keyword evidence="3" id="KW-0238">DNA-binding</keyword>
<dbReference type="GO" id="GO:0003700">
    <property type="term" value="F:DNA-binding transcription factor activity"/>
    <property type="evidence" value="ECO:0007669"/>
    <property type="project" value="InterPro"/>
</dbReference>
<dbReference type="Gene3D" id="1.10.10.10">
    <property type="entry name" value="Winged helix-like DNA-binding domain superfamily/Winged helix DNA-binding domain"/>
    <property type="match status" value="1"/>
</dbReference>
<evidence type="ECO:0000256" key="3">
    <source>
        <dbReference type="ARBA" id="ARBA00023125"/>
    </source>
</evidence>
<dbReference type="PROSITE" id="PS50931">
    <property type="entry name" value="HTH_LYSR"/>
    <property type="match status" value="1"/>
</dbReference>
<dbReference type="AlphaFoldDB" id="A0A085WU43"/>
<evidence type="ECO:0000313" key="8">
    <source>
        <dbReference type="Proteomes" id="UP000028725"/>
    </source>
</evidence>
<organism evidence="7 8">
    <name type="scientific">Hyalangium minutum</name>
    <dbReference type="NCBI Taxonomy" id="394096"/>
    <lineage>
        <taxon>Bacteria</taxon>
        <taxon>Pseudomonadati</taxon>
        <taxon>Myxococcota</taxon>
        <taxon>Myxococcia</taxon>
        <taxon>Myxococcales</taxon>
        <taxon>Cystobacterineae</taxon>
        <taxon>Archangiaceae</taxon>
        <taxon>Hyalangium</taxon>
    </lineage>
</organism>
<dbReference type="PANTHER" id="PTHR30537">
    <property type="entry name" value="HTH-TYPE TRANSCRIPTIONAL REGULATOR"/>
    <property type="match status" value="1"/>
</dbReference>
<dbReference type="GO" id="GO:0006351">
    <property type="term" value="P:DNA-templated transcription"/>
    <property type="evidence" value="ECO:0007669"/>
    <property type="project" value="TreeGrafter"/>
</dbReference>
<accession>A0A085WU43</accession>
<evidence type="ECO:0000256" key="5">
    <source>
        <dbReference type="SAM" id="MobiDB-lite"/>
    </source>
</evidence>
<evidence type="ECO:0000256" key="4">
    <source>
        <dbReference type="ARBA" id="ARBA00023163"/>
    </source>
</evidence>
<evidence type="ECO:0000259" key="6">
    <source>
        <dbReference type="PROSITE" id="PS50931"/>
    </source>
</evidence>
<dbReference type="GO" id="GO:0043565">
    <property type="term" value="F:sequence-specific DNA binding"/>
    <property type="evidence" value="ECO:0007669"/>
    <property type="project" value="TreeGrafter"/>
</dbReference>
<dbReference type="OrthoDB" id="5338251at2"/>
<keyword evidence="4" id="KW-0804">Transcription</keyword>
<evidence type="ECO:0000256" key="1">
    <source>
        <dbReference type="ARBA" id="ARBA00009437"/>
    </source>
</evidence>
<reference evidence="7 8" key="1">
    <citation type="submission" date="2014-04" db="EMBL/GenBank/DDBJ databases">
        <title>Genome assembly of Hyalangium minutum DSM 14724.</title>
        <authorList>
            <person name="Sharma G."/>
            <person name="Subramanian S."/>
        </authorList>
    </citation>
    <scope>NUCLEOTIDE SEQUENCE [LARGE SCALE GENOMIC DNA]</scope>
    <source>
        <strain evidence="7 8">DSM 14724</strain>
    </source>
</reference>
<keyword evidence="8" id="KW-1185">Reference proteome</keyword>
<dbReference type="EMBL" id="JMCB01000002">
    <property type="protein sequence ID" value="KFE71206.1"/>
    <property type="molecule type" value="Genomic_DNA"/>
</dbReference>
<proteinExistence type="inferred from homology"/>
<dbReference type="STRING" id="394096.DB31_3336"/>
<dbReference type="RefSeq" id="WP_044182875.1">
    <property type="nucleotide sequence ID" value="NZ_JMCB01000002.1"/>
</dbReference>
<evidence type="ECO:0000256" key="2">
    <source>
        <dbReference type="ARBA" id="ARBA00023015"/>
    </source>
</evidence>
<dbReference type="InterPro" id="IPR000847">
    <property type="entry name" value="LysR_HTH_N"/>
</dbReference>
<dbReference type="Proteomes" id="UP000028725">
    <property type="component" value="Unassembled WGS sequence"/>
</dbReference>
<dbReference type="InterPro" id="IPR005119">
    <property type="entry name" value="LysR_subst-bd"/>
</dbReference>
<feature type="domain" description="HTH lysR-type" evidence="6">
    <location>
        <begin position="1"/>
        <end position="59"/>
    </location>
</feature>
<sequence length="324" mass="35434">MPHWDDLRYFLAIAREGSLASAGRALRVDATTVGRRLSVLEEGLGARLFDRMPAGFVLTEAGRNIRSAVEEMEAAVLAVERKASGDDTRLEGVVRVTMTEAFAVSTLLPRFAPFRERHPGIEVQFLTDYGALDLVRREADIAVRLTRPKEDTLVARKVGEIAIAPYAAERYLTRKGQPDPASGFAGHEVIGYADAASKWPEARWVGEVGASARVAVRCNSLLSVVAAAAAGVGIGLMPCFMGDRDPELRRLMPPVSSLRRDIWLVVHRDLQHNARVRAVLHFLDELIQRERPLIAGEGLVSPTSEPVAPSRPPAVARKPRARSV</sequence>
<dbReference type="PANTHER" id="PTHR30537:SF3">
    <property type="entry name" value="TRANSCRIPTIONAL REGULATORY PROTEIN"/>
    <property type="match status" value="1"/>
</dbReference>
<evidence type="ECO:0000313" key="7">
    <source>
        <dbReference type="EMBL" id="KFE71206.1"/>
    </source>
</evidence>
<dbReference type="Pfam" id="PF03466">
    <property type="entry name" value="LysR_substrate"/>
    <property type="match status" value="1"/>
</dbReference>
<feature type="region of interest" description="Disordered" evidence="5">
    <location>
        <begin position="298"/>
        <end position="324"/>
    </location>
</feature>
<name>A0A085WU43_9BACT</name>
<dbReference type="Pfam" id="PF00126">
    <property type="entry name" value="HTH_1"/>
    <property type="match status" value="1"/>
</dbReference>
<protein>
    <submittedName>
        <fullName evidence="7">Transcriptional regulator</fullName>
    </submittedName>
</protein>
<comment type="similarity">
    <text evidence="1">Belongs to the LysR transcriptional regulatory family.</text>
</comment>
<dbReference type="SUPFAM" id="SSF46785">
    <property type="entry name" value="Winged helix' DNA-binding domain"/>
    <property type="match status" value="1"/>
</dbReference>